<gene>
    <name evidence="7" type="ORF">E1A91_A07G192700v1</name>
</gene>
<dbReference type="EMBL" id="CM017642">
    <property type="protein sequence ID" value="TYJ27518.1"/>
    <property type="molecule type" value="Genomic_DNA"/>
</dbReference>
<feature type="binding site" evidence="6">
    <location>
        <position position="120"/>
    </location>
    <ligand>
        <name>Mg(2+)</name>
        <dbReference type="ChEBI" id="CHEBI:18420"/>
        <label>1</label>
        <note>catalytic</note>
    </ligand>
</feature>
<sequence length="255" mass="28508">MFYHKPTNKVNVQKALLQSDVQSETDKTPLTVADYGSQAVVSFVLQQELHAEFSLVAKEDSKDLRKDGAQEIIKRITKLVNDSLTSDGSYNVTLSTEDVLKAIDSSISEGGCQGRYWVLDPIDGTKGDFTLVIKKLYFMQDKPQVCLGFDICYIWISLQFGVKEVGCLFFAEVGGGTYMQPLDGSSKLVRQKYGALSRGDRAIYLRFPYKGYREKIWDHAARCIVVTGIIVTNQKLMPLLLNVVKKSLKEKAPSS</sequence>
<dbReference type="Gene3D" id="3.40.190.80">
    <property type="match status" value="1"/>
</dbReference>
<dbReference type="Proteomes" id="UP000323597">
    <property type="component" value="Chromosome A07"/>
</dbReference>
<keyword evidence="5 6" id="KW-0460">Magnesium</keyword>
<evidence type="ECO:0000313" key="7">
    <source>
        <dbReference type="EMBL" id="TYJ27518.1"/>
    </source>
</evidence>
<protein>
    <recommendedName>
        <fullName evidence="9">3'(2'),5'-bisphosphate nucleotidase</fullName>
    </recommendedName>
</protein>
<dbReference type="PANTHER" id="PTHR43200">
    <property type="entry name" value="PHOSPHATASE"/>
    <property type="match status" value="1"/>
</dbReference>
<evidence type="ECO:0000256" key="4">
    <source>
        <dbReference type="ARBA" id="ARBA00022801"/>
    </source>
</evidence>
<dbReference type="InterPro" id="IPR051090">
    <property type="entry name" value="Inositol_monoP_superfamily"/>
</dbReference>
<feature type="binding site" evidence="6">
    <location>
        <position position="122"/>
    </location>
    <ligand>
        <name>Mg(2+)</name>
        <dbReference type="ChEBI" id="CHEBI:18420"/>
        <label>1</label>
        <note>catalytic</note>
    </ligand>
</feature>
<comment type="similarity">
    <text evidence="2">Belongs to the inositol monophosphatase superfamily.</text>
</comment>
<feature type="binding site" evidence="6">
    <location>
        <position position="123"/>
    </location>
    <ligand>
        <name>Mg(2+)</name>
        <dbReference type="ChEBI" id="CHEBI:18420"/>
        <label>1</label>
        <note>catalytic</note>
    </ligand>
</feature>
<dbReference type="SUPFAM" id="SSF56655">
    <property type="entry name" value="Carbohydrate phosphatase"/>
    <property type="match status" value="1"/>
</dbReference>
<dbReference type="PANTHER" id="PTHR43200:SF6">
    <property type="entry name" value="3'(2'),5'-BISPHOSPHATE NUCLEOTIDASE"/>
    <property type="match status" value="1"/>
</dbReference>
<evidence type="ECO:0000256" key="1">
    <source>
        <dbReference type="ARBA" id="ARBA00001946"/>
    </source>
</evidence>
<dbReference type="Gene3D" id="3.30.540.10">
    <property type="entry name" value="Fructose-1,6-Bisphosphatase, subunit A, domain 1"/>
    <property type="match status" value="1"/>
</dbReference>
<evidence type="ECO:0008006" key="9">
    <source>
        <dbReference type="Google" id="ProtNLM"/>
    </source>
</evidence>
<keyword evidence="3 6" id="KW-0479">Metal-binding</keyword>
<evidence type="ECO:0000313" key="8">
    <source>
        <dbReference type="Proteomes" id="UP000323597"/>
    </source>
</evidence>
<evidence type="ECO:0000256" key="2">
    <source>
        <dbReference type="ARBA" id="ARBA00009759"/>
    </source>
</evidence>
<keyword evidence="4" id="KW-0378">Hydrolase</keyword>
<proteinExistence type="inferred from homology"/>
<evidence type="ECO:0000256" key="3">
    <source>
        <dbReference type="ARBA" id="ARBA00022723"/>
    </source>
</evidence>
<reference evidence="7 8" key="1">
    <citation type="submission" date="2019-07" db="EMBL/GenBank/DDBJ databases">
        <title>WGS assembly of Gossypium mustelinum.</title>
        <authorList>
            <person name="Chen Z.J."/>
            <person name="Sreedasyam A."/>
            <person name="Ando A."/>
            <person name="Song Q."/>
            <person name="De L."/>
            <person name="Hulse-Kemp A."/>
            <person name="Ding M."/>
            <person name="Ye W."/>
            <person name="Kirkbride R."/>
            <person name="Jenkins J."/>
            <person name="Plott C."/>
            <person name="Lovell J."/>
            <person name="Lin Y.-M."/>
            <person name="Vaughn R."/>
            <person name="Liu B."/>
            <person name="Li W."/>
            <person name="Simpson S."/>
            <person name="Scheffler B."/>
            <person name="Saski C."/>
            <person name="Grover C."/>
            <person name="Hu G."/>
            <person name="Conover J."/>
            <person name="Carlson J."/>
            <person name="Shu S."/>
            <person name="Boston L."/>
            <person name="Williams M."/>
            <person name="Peterson D."/>
            <person name="Mcgee K."/>
            <person name="Jones D."/>
            <person name="Wendel J."/>
            <person name="Stelly D."/>
            <person name="Grimwood J."/>
            <person name="Schmutz J."/>
        </authorList>
    </citation>
    <scope>NUCLEOTIDE SEQUENCE [LARGE SCALE GENOMIC DNA]</scope>
    <source>
        <strain evidence="7">1408120.09</strain>
    </source>
</reference>
<accession>A0A5D2YMG5</accession>
<keyword evidence="8" id="KW-1185">Reference proteome</keyword>
<organism evidence="7 8">
    <name type="scientific">Gossypium mustelinum</name>
    <name type="common">Cotton</name>
    <name type="synonym">Gossypium caicoense</name>
    <dbReference type="NCBI Taxonomy" id="34275"/>
    <lineage>
        <taxon>Eukaryota</taxon>
        <taxon>Viridiplantae</taxon>
        <taxon>Streptophyta</taxon>
        <taxon>Embryophyta</taxon>
        <taxon>Tracheophyta</taxon>
        <taxon>Spermatophyta</taxon>
        <taxon>Magnoliopsida</taxon>
        <taxon>eudicotyledons</taxon>
        <taxon>Gunneridae</taxon>
        <taxon>Pentapetalae</taxon>
        <taxon>rosids</taxon>
        <taxon>malvids</taxon>
        <taxon>Malvales</taxon>
        <taxon>Malvaceae</taxon>
        <taxon>Malvoideae</taxon>
        <taxon>Gossypium</taxon>
    </lineage>
</organism>
<dbReference type="AlphaFoldDB" id="A0A5D2YMG5"/>
<evidence type="ECO:0000256" key="5">
    <source>
        <dbReference type="ARBA" id="ARBA00022842"/>
    </source>
</evidence>
<dbReference type="Pfam" id="PF00459">
    <property type="entry name" value="Inositol_P"/>
    <property type="match status" value="1"/>
</dbReference>
<dbReference type="GO" id="GO:0046872">
    <property type="term" value="F:metal ion binding"/>
    <property type="evidence" value="ECO:0007669"/>
    <property type="project" value="UniProtKB-KW"/>
</dbReference>
<dbReference type="InterPro" id="IPR000760">
    <property type="entry name" value="Inositol_monophosphatase-like"/>
</dbReference>
<name>A0A5D2YMG5_GOSMU</name>
<comment type="cofactor">
    <cofactor evidence="1 6">
        <name>Mg(2+)</name>
        <dbReference type="ChEBI" id="CHEBI:18420"/>
    </cofactor>
</comment>
<dbReference type="GO" id="GO:0008441">
    <property type="term" value="F:3'(2'),5'-bisphosphate nucleotidase activity"/>
    <property type="evidence" value="ECO:0007669"/>
    <property type="project" value="TreeGrafter"/>
</dbReference>
<evidence type="ECO:0000256" key="6">
    <source>
        <dbReference type="PIRSR" id="PIRSR600760-2"/>
    </source>
</evidence>
<dbReference type="GO" id="GO:0000103">
    <property type="term" value="P:sulfate assimilation"/>
    <property type="evidence" value="ECO:0007669"/>
    <property type="project" value="TreeGrafter"/>
</dbReference>